<dbReference type="GO" id="GO:0016705">
    <property type="term" value="F:oxidoreductase activity, acting on paired donors, with incorporation or reduction of molecular oxygen"/>
    <property type="evidence" value="ECO:0007669"/>
    <property type="project" value="InterPro"/>
</dbReference>
<dbReference type="PROSITE" id="PS00086">
    <property type="entry name" value="CYTOCHROME_P450"/>
    <property type="match status" value="1"/>
</dbReference>
<evidence type="ECO:0000256" key="4">
    <source>
        <dbReference type="ARBA" id="ARBA00023004"/>
    </source>
</evidence>
<evidence type="ECO:0000256" key="2">
    <source>
        <dbReference type="ARBA" id="ARBA00022617"/>
    </source>
</evidence>
<sequence>MYAYLLFTAPTLLIAVQFFIKLYHTLFSPLASIPGPYLARFTDLWYAWRINKGHFEWDNIALHRKYGPIVRYGPNRYSICDPLAAKVIYAHGHAFSKSSWYDSWGDPNPHQWSIFSDRDEKRHGTNRRLYHSMYSMSSLVHYERYVDECADLFTQRLWQMGGRRNAAEPVDMGHWFQCYAFDVIGMITYSKRLGFLDQGQDIGEIIKNLENHLWYATMVGVYSHLHPCLAPIRSRLGKLGTGRTYIVEFTKQCLAEHRSKPKAVVTEDPEHPAGQSSTMDLLSRFLIKHSEDDSPFTQYHVLAGCVSNMVAGSDTTAISLSAILYQLLRSPEKLKKLREEIDEFFSKQSGALKRITFQESLGLPFLQAVIKEALRLHPATGLPLERVVPEGGATICGKFFPAGTIVGINSWVEHHNPSIFGEDADVFRPERWLTTDTDLLSTMSRHWMPFGLGSRTCIGRHISTLEISKLIPRLLHEFDFELRKDVPWATRNCWFVKPVGFEVYVSTRSSKGPEGANQKTR</sequence>
<dbReference type="CDD" id="cd11060">
    <property type="entry name" value="CYP57A1-like"/>
    <property type="match status" value="1"/>
</dbReference>
<evidence type="ECO:0000313" key="8">
    <source>
        <dbReference type="Proteomes" id="UP000738349"/>
    </source>
</evidence>
<comment type="similarity">
    <text evidence="6">Belongs to the cytochrome P450 family.</text>
</comment>
<protein>
    <submittedName>
        <fullName evidence="7">Cytochrome P450</fullName>
    </submittedName>
</protein>
<comment type="cofactor">
    <cofactor evidence="1 5">
        <name>heme</name>
        <dbReference type="ChEBI" id="CHEBI:30413"/>
    </cofactor>
</comment>
<evidence type="ECO:0000313" key="7">
    <source>
        <dbReference type="EMBL" id="KAH7142004.1"/>
    </source>
</evidence>
<evidence type="ECO:0000256" key="3">
    <source>
        <dbReference type="ARBA" id="ARBA00022723"/>
    </source>
</evidence>
<dbReference type="PANTHER" id="PTHR24305">
    <property type="entry name" value="CYTOCHROME P450"/>
    <property type="match status" value="1"/>
</dbReference>
<evidence type="ECO:0000256" key="1">
    <source>
        <dbReference type="ARBA" id="ARBA00001971"/>
    </source>
</evidence>
<gene>
    <name evidence="7" type="ORF">EDB81DRAFT_54308</name>
</gene>
<reference evidence="7" key="1">
    <citation type="journal article" date="2021" name="Nat. Commun.">
        <title>Genetic determinants of endophytism in the Arabidopsis root mycobiome.</title>
        <authorList>
            <person name="Mesny F."/>
            <person name="Miyauchi S."/>
            <person name="Thiergart T."/>
            <person name="Pickel B."/>
            <person name="Atanasova L."/>
            <person name="Karlsson M."/>
            <person name="Huettel B."/>
            <person name="Barry K.W."/>
            <person name="Haridas S."/>
            <person name="Chen C."/>
            <person name="Bauer D."/>
            <person name="Andreopoulos W."/>
            <person name="Pangilinan J."/>
            <person name="LaButti K."/>
            <person name="Riley R."/>
            <person name="Lipzen A."/>
            <person name="Clum A."/>
            <person name="Drula E."/>
            <person name="Henrissat B."/>
            <person name="Kohler A."/>
            <person name="Grigoriev I.V."/>
            <person name="Martin F.M."/>
            <person name="Hacquard S."/>
        </authorList>
    </citation>
    <scope>NUCLEOTIDE SEQUENCE</scope>
    <source>
        <strain evidence="7">MPI-CAGE-AT-0147</strain>
    </source>
</reference>
<dbReference type="Pfam" id="PF00067">
    <property type="entry name" value="p450"/>
    <property type="match status" value="1"/>
</dbReference>
<dbReference type="GO" id="GO:0020037">
    <property type="term" value="F:heme binding"/>
    <property type="evidence" value="ECO:0007669"/>
    <property type="project" value="InterPro"/>
</dbReference>
<keyword evidence="8" id="KW-1185">Reference proteome</keyword>
<dbReference type="EMBL" id="JAGMUV010000010">
    <property type="protein sequence ID" value="KAH7142004.1"/>
    <property type="molecule type" value="Genomic_DNA"/>
</dbReference>
<dbReference type="Proteomes" id="UP000738349">
    <property type="component" value="Unassembled WGS sequence"/>
</dbReference>
<proteinExistence type="inferred from homology"/>
<dbReference type="InterPro" id="IPR050121">
    <property type="entry name" value="Cytochrome_P450_monoxygenase"/>
</dbReference>
<dbReference type="PRINTS" id="PR00385">
    <property type="entry name" value="P450"/>
</dbReference>
<organism evidence="7 8">
    <name type="scientific">Dactylonectria macrodidyma</name>
    <dbReference type="NCBI Taxonomy" id="307937"/>
    <lineage>
        <taxon>Eukaryota</taxon>
        <taxon>Fungi</taxon>
        <taxon>Dikarya</taxon>
        <taxon>Ascomycota</taxon>
        <taxon>Pezizomycotina</taxon>
        <taxon>Sordariomycetes</taxon>
        <taxon>Hypocreomycetidae</taxon>
        <taxon>Hypocreales</taxon>
        <taxon>Nectriaceae</taxon>
        <taxon>Dactylonectria</taxon>
    </lineage>
</organism>
<feature type="binding site" description="axial binding residue" evidence="5">
    <location>
        <position position="457"/>
    </location>
    <ligand>
        <name>heme</name>
        <dbReference type="ChEBI" id="CHEBI:30413"/>
    </ligand>
    <ligandPart>
        <name>Fe</name>
        <dbReference type="ChEBI" id="CHEBI:18248"/>
    </ligandPart>
</feature>
<dbReference type="PRINTS" id="PR00463">
    <property type="entry name" value="EP450I"/>
</dbReference>
<dbReference type="GO" id="GO:0005506">
    <property type="term" value="F:iron ion binding"/>
    <property type="evidence" value="ECO:0007669"/>
    <property type="project" value="InterPro"/>
</dbReference>
<dbReference type="SUPFAM" id="SSF48264">
    <property type="entry name" value="Cytochrome P450"/>
    <property type="match status" value="1"/>
</dbReference>
<keyword evidence="6" id="KW-0560">Oxidoreductase</keyword>
<dbReference type="OrthoDB" id="3934656at2759"/>
<dbReference type="GO" id="GO:0004497">
    <property type="term" value="F:monooxygenase activity"/>
    <property type="evidence" value="ECO:0007669"/>
    <property type="project" value="UniProtKB-KW"/>
</dbReference>
<dbReference type="Gene3D" id="1.10.630.10">
    <property type="entry name" value="Cytochrome P450"/>
    <property type="match status" value="1"/>
</dbReference>
<dbReference type="FunFam" id="1.10.630.10:FF:000050">
    <property type="entry name" value="Cytochrome P450 monooxygenase"/>
    <property type="match status" value="1"/>
</dbReference>
<keyword evidence="6" id="KW-0503">Monooxygenase</keyword>
<keyword evidence="2 5" id="KW-0349">Heme</keyword>
<comment type="caution">
    <text evidence="7">The sequence shown here is derived from an EMBL/GenBank/DDBJ whole genome shotgun (WGS) entry which is preliminary data.</text>
</comment>
<dbReference type="PANTHER" id="PTHR24305:SF188">
    <property type="entry name" value="P450, PUTATIVE (EUROFUNG)-RELATED"/>
    <property type="match status" value="1"/>
</dbReference>
<keyword evidence="3 5" id="KW-0479">Metal-binding</keyword>
<name>A0A9P9ER08_9HYPO</name>
<accession>A0A9P9ER08</accession>
<dbReference type="AlphaFoldDB" id="A0A9P9ER08"/>
<dbReference type="InterPro" id="IPR001128">
    <property type="entry name" value="Cyt_P450"/>
</dbReference>
<dbReference type="InterPro" id="IPR036396">
    <property type="entry name" value="Cyt_P450_sf"/>
</dbReference>
<keyword evidence="4 5" id="KW-0408">Iron</keyword>
<evidence type="ECO:0000256" key="5">
    <source>
        <dbReference type="PIRSR" id="PIRSR602401-1"/>
    </source>
</evidence>
<dbReference type="InterPro" id="IPR002401">
    <property type="entry name" value="Cyt_P450_E_grp-I"/>
</dbReference>
<dbReference type="InterPro" id="IPR017972">
    <property type="entry name" value="Cyt_P450_CS"/>
</dbReference>
<evidence type="ECO:0000256" key="6">
    <source>
        <dbReference type="RuleBase" id="RU000461"/>
    </source>
</evidence>